<comment type="caution">
    <text evidence="2">The sequence shown here is derived from an EMBL/GenBank/DDBJ whole genome shotgun (WGS) entry which is preliminary data.</text>
</comment>
<dbReference type="AlphaFoldDB" id="A0AAN6GEF6"/>
<name>A0AAN6GEF6_9BASI</name>
<gene>
    <name evidence="2" type="ORF">OC842_002537</name>
</gene>
<evidence type="ECO:0000256" key="1">
    <source>
        <dbReference type="SAM" id="MobiDB-lite"/>
    </source>
</evidence>
<reference evidence="2" key="1">
    <citation type="journal article" date="2023" name="PhytoFront">
        <title>Draft Genome Resources of Seven Strains of Tilletia horrida, Causal Agent of Kernel Smut of Rice.</title>
        <authorList>
            <person name="Khanal S."/>
            <person name="Antony Babu S."/>
            <person name="Zhou X.G."/>
        </authorList>
    </citation>
    <scope>NUCLEOTIDE SEQUENCE</scope>
    <source>
        <strain evidence="2">TX3</strain>
    </source>
</reference>
<evidence type="ECO:0000313" key="2">
    <source>
        <dbReference type="EMBL" id="KAK0534755.1"/>
    </source>
</evidence>
<dbReference type="Proteomes" id="UP001176521">
    <property type="component" value="Unassembled WGS sequence"/>
</dbReference>
<dbReference type="EMBL" id="JAPDMQ010000110">
    <property type="protein sequence ID" value="KAK0534755.1"/>
    <property type="molecule type" value="Genomic_DNA"/>
</dbReference>
<feature type="region of interest" description="Disordered" evidence="1">
    <location>
        <begin position="617"/>
        <end position="661"/>
    </location>
</feature>
<feature type="region of interest" description="Disordered" evidence="1">
    <location>
        <begin position="248"/>
        <end position="305"/>
    </location>
</feature>
<organism evidence="2 3">
    <name type="scientific">Tilletia horrida</name>
    <dbReference type="NCBI Taxonomy" id="155126"/>
    <lineage>
        <taxon>Eukaryota</taxon>
        <taxon>Fungi</taxon>
        <taxon>Dikarya</taxon>
        <taxon>Basidiomycota</taxon>
        <taxon>Ustilaginomycotina</taxon>
        <taxon>Exobasidiomycetes</taxon>
        <taxon>Tilletiales</taxon>
        <taxon>Tilletiaceae</taxon>
        <taxon>Tilletia</taxon>
    </lineage>
</organism>
<sequence length="661" mass="67590">MHPSPGSHSRLRKVVRTADSRSNVAVADVLERAAQFAAGDDLVRRQSAATGSQVNTTACRAGALYVSPTAGQSVDSAQLLDIKWNKDCLSDQGNIDIYILDTQAALPYAAYKGIPSDRGFYSVQLHPYWWKGTASAQLSINIVKSGNEVWDSPNPVGPQWTATYAVPGPGQPIPDYANGNNSKISNIVSYFYVGGGLTPGGKAAAIICPLVVVLCGLGVYIRKHHINRFNKTADWANKMDQRMSRISVDWDRGGDGSAGAVPGTRPASYFPRPSQDTHGPGGASTLGHRHRASQVGRHEEQEMDEIDPEVRDAYGGLAGLGASSSLGHLGADNAASRISFAASATGDRRSRISFAPDSGDALASGVSRHRASASIPRVGQNNWRRSVGGNSAFRDSMAESASDIPEVPKLSMNIKGSPLAGGAHDADDFLMSPTQHDGPRALAHSDVDLMRPSFDSIGTASSMNGQPRLAGMMNRQTMDSTLSHGYAGGGQGGGGGGGLGRLALSNGNGLGGEHDHSDAYSVSTGAHLPYTSSSSPPPQLPSLPSLTGVGGFGGAGAGSTGTQMQTGMAPPSNATSPDAAMRAYAAARQNGTAGAGAAGGGNAAGVGVGTGPGGMRTLFAGGLDDDSAHRASPSVGGGSMGGSSLNEDDVVGYNEAAAAGR</sequence>
<protein>
    <submittedName>
        <fullName evidence="2">Uncharacterized protein</fullName>
    </submittedName>
</protein>
<feature type="region of interest" description="Disordered" evidence="1">
    <location>
        <begin position="506"/>
        <end position="577"/>
    </location>
</feature>
<keyword evidence="3" id="KW-1185">Reference proteome</keyword>
<feature type="compositionally biased region" description="Gly residues" evidence="1">
    <location>
        <begin position="548"/>
        <end position="559"/>
    </location>
</feature>
<proteinExistence type="predicted"/>
<evidence type="ECO:0000313" key="3">
    <source>
        <dbReference type="Proteomes" id="UP001176521"/>
    </source>
</evidence>
<accession>A0AAN6GEF6</accession>